<keyword evidence="1" id="KW-0472">Membrane</keyword>
<evidence type="ECO:0000256" key="1">
    <source>
        <dbReference type="SAM" id="Phobius"/>
    </source>
</evidence>
<organism evidence="2 3">
    <name type="scientific">Gymnopilus junonius</name>
    <name type="common">Spectacular rustgill mushroom</name>
    <name type="synonym">Gymnopilus spectabilis subsp. junonius</name>
    <dbReference type="NCBI Taxonomy" id="109634"/>
    <lineage>
        <taxon>Eukaryota</taxon>
        <taxon>Fungi</taxon>
        <taxon>Dikarya</taxon>
        <taxon>Basidiomycota</taxon>
        <taxon>Agaricomycotina</taxon>
        <taxon>Agaricomycetes</taxon>
        <taxon>Agaricomycetidae</taxon>
        <taxon>Agaricales</taxon>
        <taxon>Agaricineae</taxon>
        <taxon>Hymenogastraceae</taxon>
        <taxon>Gymnopilus</taxon>
    </lineage>
</organism>
<dbReference type="EMBL" id="JADNYJ010000008">
    <property type="protein sequence ID" value="KAF8909689.1"/>
    <property type="molecule type" value="Genomic_DNA"/>
</dbReference>
<proteinExistence type="predicted"/>
<keyword evidence="1" id="KW-1133">Transmembrane helix</keyword>
<dbReference type="AlphaFoldDB" id="A0A9P5NX09"/>
<keyword evidence="1" id="KW-0812">Transmembrane</keyword>
<name>A0A9P5NX09_GYMJU</name>
<feature type="transmembrane region" description="Helical" evidence="1">
    <location>
        <begin position="44"/>
        <end position="69"/>
    </location>
</feature>
<evidence type="ECO:0000313" key="2">
    <source>
        <dbReference type="EMBL" id="KAF8909689.1"/>
    </source>
</evidence>
<reference evidence="2" key="1">
    <citation type="submission" date="2020-11" db="EMBL/GenBank/DDBJ databases">
        <authorList>
            <consortium name="DOE Joint Genome Institute"/>
            <person name="Ahrendt S."/>
            <person name="Riley R."/>
            <person name="Andreopoulos W."/>
            <person name="LaButti K."/>
            <person name="Pangilinan J."/>
            <person name="Ruiz-duenas F.J."/>
            <person name="Barrasa J.M."/>
            <person name="Sanchez-Garcia M."/>
            <person name="Camarero S."/>
            <person name="Miyauchi S."/>
            <person name="Serrano A."/>
            <person name="Linde D."/>
            <person name="Babiker R."/>
            <person name="Drula E."/>
            <person name="Ayuso-Fernandez I."/>
            <person name="Pacheco R."/>
            <person name="Padilla G."/>
            <person name="Ferreira P."/>
            <person name="Barriuso J."/>
            <person name="Kellner H."/>
            <person name="Castanera R."/>
            <person name="Alfaro M."/>
            <person name="Ramirez L."/>
            <person name="Pisabarro A.G."/>
            <person name="Kuo A."/>
            <person name="Tritt A."/>
            <person name="Lipzen A."/>
            <person name="He G."/>
            <person name="Yan M."/>
            <person name="Ng V."/>
            <person name="Cullen D."/>
            <person name="Martin F."/>
            <person name="Rosso M.-N."/>
            <person name="Henrissat B."/>
            <person name="Hibbett D."/>
            <person name="Martinez A.T."/>
            <person name="Grigoriev I.V."/>
        </authorList>
    </citation>
    <scope>NUCLEOTIDE SEQUENCE</scope>
    <source>
        <strain evidence="2">AH 44721</strain>
    </source>
</reference>
<gene>
    <name evidence="2" type="ORF">CPB84DRAFT_1765213</name>
</gene>
<accession>A0A9P5NX09</accession>
<evidence type="ECO:0000313" key="3">
    <source>
        <dbReference type="Proteomes" id="UP000724874"/>
    </source>
</evidence>
<comment type="caution">
    <text evidence="2">The sequence shown here is derived from an EMBL/GenBank/DDBJ whole genome shotgun (WGS) entry which is preliminary data.</text>
</comment>
<sequence length="123" mass="13269">MPMTVVYSTLTGAIGSAVLRHNHVDLHGTDVLHATRAGAVSGAVLGPGAVLALPIIMLGVGVLLPPLIVAMQLGLKWVHVRSSESWDVRTYRSSYCYTYGTCGEDPEIEEKLAQIPKNRLQNF</sequence>
<dbReference type="OrthoDB" id="3064287at2759"/>
<protein>
    <submittedName>
        <fullName evidence="2">Uncharacterized protein</fullName>
    </submittedName>
</protein>
<keyword evidence="3" id="KW-1185">Reference proteome</keyword>
<dbReference type="Proteomes" id="UP000724874">
    <property type="component" value="Unassembled WGS sequence"/>
</dbReference>